<dbReference type="Proteomes" id="UP000287563">
    <property type="component" value="Unassembled WGS sequence"/>
</dbReference>
<dbReference type="AlphaFoldDB" id="A0A3S3R8S9"/>
<name>A0A3S3R8S9_9GAMM</name>
<reference evidence="1 2" key="1">
    <citation type="submission" date="2018-11" db="EMBL/GenBank/DDBJ databases">
        <title>Photobacterium sp. BEI247 sp. nov., a marine bacterium isolated from Yongle Blue Hole in the South China Sea.</title>
        <authorList>
            <person name="Wang X."/>
        </authorList>
    </citation>
    <scope>NUCLEOTIDE SEQUENCE [LARGE SCALE GENOMIC DNA]</scope>
    <source>
        <strain evidence="2">BEI247</strain>
    </source>
</reference>
<dbReference type="OrthoDB" id="570299at2"/>
<evidence type="ECO:0000313" key="2">
    <source>
        <dbReference type="Proteomes" id="UP000287563"/>
    </source>
</evidence>
<dbReference type="InterPro" id="IPR004027">
    <property type="entry name" value="SEC_C_motif"/>
</dbReference>
<proteinExistence type="predicted"/>
<accession>A0A3S3R8S9</accession>
<protein>
    <submittedName>
        <fullName evidence="1">SEC-C domain-containing protein</fullName>
    </submittedName>
</protein>
<organism evidence="1 2">
    <name type="scientific">Photobacterium chitinilyticum</name>
    <dbReference type="NCBI Taxonomy" id="2485123"/>
    <lineage>
        <taxon>Bacteria</taxon>
        <taxon>Pseudomonadati</taxon>
        <taxon>Pseudomonadota</taxon>
        <taxon>Gammaproteobacteria</taxon>
        <taxon>Vibrionales</taxon>
        <taxon>Vibrionaceae</taxon>
        <taxon>Photobacterium</taxon>
    </lineage>
</organism>
<dbReference type="Gene3D" id="3.10.450.50">
    <property type="match status" value="1"/>
</dbReference>
<keyword evidence="2" id="KW-1185">Reference proteome</keyword>
<evidence type="ECO:0000313" key="1">
    <source>
        <dbReference type="EMBL" id="RWX55095.1"/>
    </source>
</evidence>
<dbReference type="Pfam" id="PF02810">
    <property type="entry name" value="SEC-C"/>
    <property type="match status" value="1"/>
</dbReference>
<sequence length="294" mass="34131">MFGLELLNGYVAENDDKTIEILTLIDSRRYDEAFRISKSYKLQIESLKDSLSDSDKKNEAYILTAFYNLLGHVPLFWSKLEKGNYYDSWWKLQDALDAIRTLKKFHELENTVIKFFEEQLLAIESLYPYTLYSSPGFIVERFECSICGNDMDGDDCLHLKGELYSGEMAIAIAKDLKDIDHFAFVTNPKNKRLAIGSDDNPQFGLFRELTEHFDKNNYSPLGFSNVKKVEFMRPDERWQKLPRNEKCYCSSGKKFKHCCINNREIRHVHVDFVGAHIFANKANKCDTLHSAVLV</sequence>
<gene>
    <name evidence="1" type="ORF">EDI28_15320</name>
</gene>
<dbReference type="SUPFAM" id="SSF103642">
    <property type="entry name" value="Sec-C motif"/>
    <property type="match status" value="1"/>
</dbReference>
<comment type="caution">
    <text evidence="1">The sequence shown here is derived from an EMBL/GenBank/DDBJ whole genome shotgun (WGS) entry which is preliminary data.</text>
</comment>
<dbReference type="RefSeq" id="WP_128784720.1">
    <property type="nucleotide sequence ID" value="NZ_RJLM01000005.1"/>
</dbReference>
<dbReference type="EMBL" id="RJLM01000005">
    <property type="protein sequence ID" value="RWX55095.1"/>
    <property type="molecule type" value="Genomic_DNA"/>
</dbReference>